<organism evidence="2 3">
    <name type="scientific">Micromonas commoda (strain RCC299 / NOUM17 / CCMP2709)</name>
    <name type="common">Picoplanktonic green alga</name>
    <dbReference type="NCBI Taxonomy" id="296587"/>
    <lineage>
        <taxon>Eukaryota</taxon>
        <taxon>Viridiplantae</taxon>
        <taxon>Chlorophyta</taxon>
        <taxon>Mamiellophyceae</taxon>
        <taxon>Mamiellales</taxon>
        <taxon>Mamiellaceae</taxon>
        <taxon>Micromonas</taxon>
    </lineage>
</organism>
<feature type="region of interest" description="Disordered" evidence="1">
    <location>
        <begin position="1"/>
        <end position="20"/>
    </location>
</feature>
<evidence type="ECO:0000313" key="2">
    <source>
        <dbReference type="EMBL" id="ACO65532.1"/>
    </source>
</evidence>
<proteinExistence type="predicted"/>
<evidence type="ECO:0000313" key="3">
    <source>
        <dbReference type="Proteomes" id="UP000002009"/>
    </source>
</evidence>
<dbReference type="Proteomes" id="UP000002009">
    <property type="component" value="Chromosome 9"/>
</dbReference>
<keyword evidence="3" id="KW-1185">Reference proteome</keyword>
<sequence length="136" mass="15835">MRASSRPTGETPKDEDEPDVLIPEGVAWTSTEDRRMVEALRRRARVISQLKLQRSRVSVGDYVSDEVTKFRGERFRIERQIVAMRKDLEARTTLGRFEEAKVLKKSIADAESRRDGITRAIEAEQTRLLRRYDEEL</sequence>
<accession>C1EC70</accession>
<dbReference type="OMA" id="RALCIKQ"/>
<dbReference type="RefSeq" id="XP_002504274.1">
    <property type="nucleotide sequence ID" value="XM_002504228.1"/>
</dbReference>
<dbReference type="OrthoDB" id="10587776at2759"/>
<dbReference type="AlphaFoldDB" id="C1EC70"/>
<dbReference type="GeneID" id="8246458"/>
<dbReference type="InParanoid" id="C1EC70"/>
<dbReference type="KEGG" id="mis:MICPUN_61314"/>
<name>C1EC70_MICCC</name>
<reference evidence="2 3" key="1">
    <citation type="journal article" date="2009" name="Science">
        <title>Green evolution and dynamic adaptations revealed by genomes of the marine picoeukaryotes Micromonas.</title>
        <authorList>
            <person name="Worden A.Z."/>
            <person name="Lee J.H."/>
            <person name="Mock T."/>
            <person name="Rouze P."/>
            <person name="Simmons M.P."/>
            <person name="Aerts A.L."/>
            <person name="Allen A.E."/>
            <person name="Cuvelier M.L."/>
            <person name="Derelle E."/>
            <person name="Everett M.V."/>
            <person name="Foulon E."/>
            <person name="Grimwood J."/>
            <person name="Gundlach H."/>
            <person name="Henrissat B."/>
            <person name="Napoli C."/>
            <person name="McDonald S.M."/>
            <person name="Parker M.S."/>
            <person name="Rombauts S."/>
            <person name="Salamov A."/>
            <person name="Von Dassow P."/>
            <person name="Badger J.H."/>
            <person name="Coutinho P.M."/>
            <person name="Demir E."/>
            <person name="Dubchak I."/>
            <person name="Gentemann C."/>
            <person name="Eikrem W."/>
            <person name="Gready J.E."/>
            <person name="John U."/>
            <person name="Lanier W."/>
            <person name="Lindquist E.A."/>
            <person name="Lucas S."/>
            <person name="Mayer K.F."/>
            <person name="Moreau H."/>
            <person name="Not F."/>
            <person name="Otillar R."/>
            <person name="Panaud O."/>
            <person name="Pangilinan J."/>
            <person name="Paulsen I."/>
            <person name="Piegu B."/>
            <person name="Poliakov A."/>
            <person name="Robbens S."/>
            <person name="Schmutz J."/>
            <person name="Toulza E."/>
            <person name="Wyss T."/>
            <person name="Zelensky A."/>
            <person name="Zhou K."/>
            <person name="Armbrust E.V."/>
            <person name="Bhattacharya D."/>
            <person name="Goodenough U.W."/>
            <person name="Van de Peer Y."/>
            <person name="Grigoriev I.V."/>
        </authorList>
    </citation>
    <scope>NUCLEOTIDE SEQUENCE [LARGE SCALE GENOMIC DNA]</scope>
    <source>
        <strain evidence="3">RCC299 / NOUM17</strain>
    </source>
</reference>
<evidence type="ECO:0000256" key="1">
    <source>
        <dbReference type="SAM" id="MobiDB-lite"/>
    </source>
</evidence>
<dbReference type="EMBL" id="CP001329">
    <property type="protein sequence ID" value="ACO65532.1"/>
    <property type="molecule type" value="Genomic_DNA"/>
</dbReference>
<gene>
    <name evidence="2" type="ORF">MICPUN_61314</name>
</gene>
<protein>
    <submittedName>
        <fullName evidence="2">Uncharacterized protein</fullName>
    </submittedName>
</protein>